<evidence type="ECO:0000313" key="3">
    <source>
        <dbReference type="EMBL" id="GAX91265.1"/>
    </source>
</evidence>
<comment type="caution">
    <text evidence="3">The sequence shown here is derived from an EMBL/GenBank/DDBJ whole genome shotgun (WGS) entry which is preliminary data.</text>
</comment>
<keyword evidence="1" id="KW-0413">Isomerase</keyword>
<dbReference type="Proteomes" id="UP000217785">
    <property type="component" value="Unassembled WGS sequence"/>
</dbReference>
<keyword evidence="4" id="KW-1185">Reference proteome</keyword>
<protein>
    <submittedName>
        <fullName evidence="3">4-oxalocrotonate tautomerase</fullName>
    </submittedName>
</protein>
<dbReference type="InterPro" id="IPR014347">
    <property type="entry name" value="Tautomerase/MIF_sf"/>
</dbReference>
<accession>A0A292YS10</accession>
<dbReference type="GO" id="GO:0016853">
    <property type="term" value="F:isomerase activity"/>
    <property type="evidence" value="ECO:0007669"/>
    <property type="project" value="UniProtKB-KW"/>
</dbReference>
<dbReference type="Gene3D" id="3.30.429.10">
    <property type="entry name" value="Macrophage Migration Inhibitory Factor"/>
    <property type="match status" value="1"/>
</dbReference>
<name>A0A292YS10_9BACL</name>
<dbReference type="Pfam" id="PF01361">
    <property type="entry name" value="Tautomerase"/>
    <property type="match status" value="1"/>
</dbReference>
<gene>
    <name evidence="3" type="ORF">EFBL_2931</name>
</gene>
<evidence type="ECO:0000313" key="4">
    <source>
        <dbReference type="Proteomes" id="UP000217785"/>
    </source>
</evidence>
<dbReference type="OrthoDB" id="8527422at2"/>
<dbReference type="SUPFAM" id="SSF55331">
    <property type="entry name" value="Tautomerase/MIF"/>
    <property type="match status" value="1"/>
</dbReference>
<sequence length="65" mass="7421">MPFIEVILQDKKLSREQKQNLVEVLAGVMKQVVNSRTEQIRIVLHEISEENLFDGSSGRLEEPGD</sequence>
<dbReference type="InterPro" id="IPR004370">
    <property type="entry name" value="4-OT-like_dom"/>
</dbReference>
<organism evidence="3 4">
    <name type="scientific">Effusibacillus lacus</name>
    <dbReference type="NCBI Taxonomy" id="1348429"/>
    <lineage>
        <taxon>Bacteria</taxon>
        <taxon>Bacillati</taxon>
        <taxon>Bacillota</taxon>
        <taxon>Bacilli</taxon>
        <taxon>Bacillales</taxon>
        <taxon>Alicyclobacillaceae</taxon>
        <taxon>Effusibacillus</taxon>
    </lineage>
</organism>
<evidence type="ECO:0000259" key="2">
    <source>
        <dbReference type="Pfam" id="PF01361"/>
    </source>
</evidence>
<dbReference type="AlphaFoldDB" id="A0A292YS10"/>
<evidence type="ECO:0000256" key="1">
    <source>
        <dbReference type="ARBA" id="ARBA00023235"/>
    </source>
</evidence>
<dbReference type="EMBL" id="BDUF01000086">
    <property type="protein sequence ID" value="GAX91265.1"/>
    <property type="molecule type" value="Genomic_DNA"/>
</dbReference>
<reference evidence="4" key="1">
    <citation type="submission" date="2017-07" db="EMBL/GenBank/DDBJ databases">
        <title>Draft genome sequence of Effusibacillus lacus strain skLN1.</title>
        <authorList>
            <person name="Watanabe M."/>
            <person name="Kojima H."/>
            <person name="Fukui M."/>
        </authorList>
    </citation>
    <scope>NUCLEOTIDE SEQUENCE [LARGE SCALE GENOMIC DNA]</scope>
    <source>
        <strain evidence="4">skLN1</strain>
    </source>
</reference>
<feature type="domain" description="4-oxalocrotonate tautomerase-like" evidence="2">
    <location>
        <begin position="2"/>
        <end position="52"/>
    </location>
</feature>
<dbReference type="RefSeq" id="WP_096182985.1">
    <property type="nucleotide sequence ID" value="NZ_BDUF01000086.1"/>
</dbReference>
<proteinExistence type="predicted"/>